<keyword evidence="2" id="KW-0238">DNA-binding</keyword>
<dbReference type="GO" id="GO:0003677">
    <property type="term" value="F:DNA binding"/>
    <property type="evidence" value="ECO:0007669"/>
    <property type="project" value="UniProtKB-KW"/>
</dbReference>
<name>A0ABT9MN71_9ACTN</name>
<feature type="domain" description="Transcription regulator PadR N-terminal" evidence="1">
    <location>
        <begin position="8"/>
        <end position="81"/>
    </location>
</feature>
<dbReference type="InterPro" id="IPR005149">
    <property type="entry name" value="Tscrpt_reg_PadR_N"/>
</dbReference>
<dbReference type="InterPro" id="IPR036388">
    <property type="entry name" value="WH-like_DNA-bd_sf"/>
</dbReference>
<dbReference type="Proteomes" id="UP001240984">
    <property type="component" value="Unassembled WGS sequence"/>
</dbReference>
<dbReference type="InterPro" id="IPR052509">
    <property type="entry name" value="Metal_resp_DNA-bind_regulator"/>
</dbReference>
<accession>A0ABT9MN71</accession>
<evidence type="ECO:0000313" key="3">
    <source>
        <dbReference type="Proteomes" id="UP001240984"/>
    </source>
</evidence>
<dbReference type="SUPFAM" id="SSF46785">
    <property type="entry name" value="Winged helix' DNA-binding domain"/>
    <property type="match status" value="1"/>
</dbReference>
<protein>
    <submittedName>
        <fullName evidence="2">DNA-binding PadR family transcriptional regulator</fullName>
    </submittedName>
</protein>
<dbReference type="Pfam" id="PF03551">
    <property type="entry name" value="PadR"/>
    <property type="match status" value="1"/>
</dbReference>
<comment type="caution">
    <text evidence="2">The sequence shown here is derived from an EMBL/GenBank/DDBJ whole genome shotgun (WGS) entry which is preliminary data.</text>
</comment>
<gene>
    <name evidence="2" type="ORF">J2S43_001293</name>
</gene>
<sequence length="116" mass="12631">MHEATLWILSALADAPRHGYGVIQEVQRLSDGKVRLLAGTLYGALDRLAADGLIAVDRDEVVGGRNRRYYRLTGDGEAALEAESERLRRAAEAATAQLAVRRRLGLGPASAHRIAW</sequence>
<dbReference type="PANTHER" id="PTHR33169:SF13">
    <property type="entry name" value="PADR-FAMILY TRANSCRIPTIONAL REGULATOR"/>
    <property type="match status" value="1"/>
</dbReference>
<proteinExistence type="predicted"/>
<dbReference type="Gene3D" id="1.10.10.10">
    <property type="entry name" value="Winged helix-like DNA-binding domain superfamily/Winged helix DNA-binding domain"/>
    <property type="match status" value="1"/>
</dbReference>
<evidence type="ECO:0000259" key="1">
    <source>
        <dbReference type="Pfam" id="PF03551"/>
    </source>
</evidence>
<reference evidence="2 3" key="1">
    <citation type="submission" date="2023-07" db="EMBL/GenBank/DDBJ databases">
        <title>Sequencing the genomes of 1000 actinobacteria strains.</title>
        <authorList>
            <person name="Klenk H.-P."/>
        </authorList>
    </citation>
    <scope>NUCLEOTIDE SEQUENCE [LARGE SCALE GENOMIC DNA]</scope>
    <source>
        <strain evidence="2 3">DSM 44710</strain>
    </source>
</reference>
<evidence type="ECO:0000313" key="2">
    <source>
        <dbReference type="EMBL" id="MDP9792781.1"/>
    </source>
</evidence>
<keyword evidence="3" id="KW-1185">Reference proteome</keyword>
<dbReference type="PANTHER" id="PTHR33169">
    <property type="entry name" value="PADR-FAMILY TRANSCRIPTIONAL REGULATOR"/>
    <property type="match status" value="1"/>
</dbReference>
<dbReference type="RefSeq" id="WP_306827661.1">
    <property type="nucleotide sequence ID" value="NZ_JAUSRA010000001.1"/>
</dbReference>
<dbReference type="InterPro" id="IPR036390">
    <property type="entry name" value="WH_DNA-bd_sf"/>
</dbReference>
<organism evidence="2 3">
    <name type="scientific">Catenuloplanes nepalensis</name>
    <dbReference type="NCBI Taxonomy" id="587533"/>
    <lineage>
        <taxon>Bacteria</taxon>
        <taxon>Bacillati</taxon>
        <taxon>Actinomycetota</taxon>
        <taxon>Actinomycetes</taxon>
        <taxon>Micromonosporales</taxon>
        <taxon>Micromonosporaceae</taxon>
        <taxon>Catenuloplanes</taxon>
    </lineage>
</organism>
<dbReference type="EMBL" id="JAUSRA010000001">
    <property type="protein sequence ID" value="MDP9792781.1"/>
    <property type="molecule type" value="Genomic_DNA"/>
</dbReference>